<organism evidence="2 3">
    <name type="scientific">Paenibacillus harenae</name>
    <dbReference type="NCBI Taxonomy" id="306543"/>
    <lineage>
        <taxon>Bacteria</taxon>
        <taxon>Bacillati</taxon>
        <taxon>Bacillota</taxon>
        <taxon>Bacilli</taxon>
        <taxon>Bacillales</taxon>
        <taxon>Paenibacillaceae</taxon>
        <taxon>Paenibacillus</taxon>
    </lineage>
</organism>
<dbReference type="InterPro" id="IPR009081">
    <property type="entry name" value="PP-bd_ACP"/>
</dbReference>
<dbReference type="EMBL" id="JAUSSU010000011">
    <property type="protein sequence ID" value="MDQ0115578.1"/>
    <property type="molecule type" value="Genomic_DNA"/>
</dbReference>
<evidence type="ECO:0000313" key="3">
    <source>
        <dbReference type="Proteomes" id="UP001229346"/>
    </source>
</evidence>
<dbReference type="Pfam" id="PF00550">
    <property type="entry name" value="PP-binding"/>
    <property type="match status" value="1"/>
</dbReference>
<dbReference type="RefSeq" id="WP_307207332.1">
    <property type="nucleotide sequence ID" value="NZ_JAUSST010000002.1"/>
</dbReference>
<proteinExistence type="predicted"/>
<dbReference type="SUPFAM" id="SSF47336">
    <property type="entry name" value="ACP-like"/>
    <property type="match status" value="1"/>
</dbReference>
<reference evidence="2 3" key="1">
    <citation type="submission" date="2023-07" db="EMBL/GenBank/DDBJ databases">
        <title>Sorghum-associated microbial communities from plants grown in Nebraska, USA.</title>
        <authorList>
            <person name="Schachtman D."/>
        </authorList>
    </citation>
    <scope>NUCLEOTIDE SEQUENCE [LARGE SCALE GENOMIC DNA]</scope>
    <source>
        <strain evidence="2 3">CC482</strain>
    </source>
</reference>
<evidence type="ECO:0000313" key="2">
    <source>
        <dbReference type="EMBL" id="MDQ0115578.1"/>
    </source>
</evidence>
<dbReference type="Gene3D" id="1.10.1200.10">
    <property type="entry name" value="ACP-like"/>
    <property type="match status" value="1"/>
</dbReference>
<dbReference type="Proteomes" id="UP001229346">
    <property type="component" value="Unassembled WGS sequence"/>
</dbReference>
<protein>
    <submittedName>
        <fullName evidence="2">Polyketide biosynthesis acyl carrier protein</fullName>
    </submittedName>
</protein>
<dbReference type="InterPro" id="IPR036736">
    <property type="entry name" value="ACP-like_sf"/>
</dbReference>
<comment type="caution">
    <text evidence="2">The sequence shown here is derived from an EMBL/GenBank/DDBJ whole genome shotgun (WGS) entry which is preliminary data.</text>
</comment>
<dbReference type="NCBIfam" id="NF005502">
    <property type="entry name" value="PRK07117.1"/>
    <property type="match status" value="1"/>
</dbReference>
<feature type="domain" description="Carrier" evidence="1">
    <location>
        <begin position="4"/>
        <end position="79"/>
    </location>
</feature>
<evidence type="ECO:0000259" key="1">
    <source>
        <dbReference type="PROSITE" id="PS50075"/>
    </source>
</evidence>
<sequence>MTEEKVFEIVKESIGEILFDLDLSLVQPQHSLKELGANSIDRMEITVRAMEMLSLKIPLVEFGKVSNIQGLVDILLTQKKAAG</sequence>
<name>A0ABT9U7P4_PAEHA</name>
<dbReference type="PROSITE" id="PS50075">
    <property type="entry name" value="CARRIER"/>
    <property type="match status" value="1"/>
</dbReference>
<gene>
    <name evidence="2" type="ORF">J2T15_005045</name>
</gene>
<keyword evidence="3" id="KW-1185">Reference proteome</keyword>
<accession>A0ABT9U7P4</accession>